<sequence>MTVDIAAAASFMATHARLLDRRRFEYLSGRGDAGAVLAAVDGYRNADGGYGWGLEPDLRAPESQPGGALHALEVFAEVGPAGRAVEVCDWLGRVALPDGGVPFAVPVADSAGCAPFWARADPRVSSLQSTAFVAGVAWRVAAADERVAGHPWLAAATRYCLDAIAALEEAPHAIELRFAVGFLDAVSGVSDEAGPLLDRLRTFIPADGLLPVAGGKEGETMRPLDFAPLPGQQSRQLFHDDVIAADLRRLADGQQDDGGWAVDFDSHSPAAALEWRGYATVEAVSILRANGTIPADRVL</sequence>
<evidence type="ECO:0000313" key="2">
    <source>
        <dbReference type="Proteomes" id="UP001595859"/>
    </source>
</evidence>
<dbReference type="RefSeq" id="WP_378061872.1">
    <property type="nucleotide sequence ID" value="NZ_JBHSIS010000025.1"/>
</dbReference>
<name>A0ABV9SBB8_9PSEU</name>
<evidence type="ECO:0000313" key="1">
    <source>
        <dbReference type="EMBL" id="MFC4859042.1"/>
    </source>
</evidence>
<accession>A0ABV9SBB8</accession>
<dbReference type="SUPFAM" id="SSF48239">
    <property type="entry name" value="Terpenoid cyclases/Protein prenyltransferases"/>
    <property type="match status" value="1"/>
</dbReference>
<dbReference type="EMBL" id="JBHSIS010000025">
    <property type="protein sequence ID" value="MFC4859042.1"/>
    <property type="molecule type" value="Genomic_DNA"/>
</dbReference>
<dbReference type="Proteomes" id="UP001595859">
    <property type="component" value="Unassembled WGS sequence"/>
</dbReference>
<proteinExistence type="predicted"/>
<gene>
    <name evidence="1" type="ORF">ACFPCV_36565</name>
</gene>
<organism evidence="1 2">
    <name type="scientific">Actinophytocola glycyrrhizae</name>
    <dbReference type="NCBI Taxonomy" id="2044873"/>
    <lineage>
        <taxon>Bacteria</taxon>
        <taxon>Bacillati</taxon>
        <taxon>Actinomycetota</taxon>
        <taxon>Actinomycetes</taxon>
        <taxon>Pseudonocardiales</taxon>
        <taxon>Pseudonocardiaceae</taxon>
    </lineage>
</organism>
<protein>
    <submittedName>
        <fullName evidence="1">Uncharacterized protein</fullName>
    </submittedName>
</protein>
<comment type="caution">
    <text evidence="1">The sequence shown here is derived from an EMBL/GenBank/DDBJ whole genome shotgun (WGS) entry which is preliminary data.</text>
</comment>
<reference evidence="2" key="1">
    <citation type="journal article" date="2019" name="Int. J. Syst. Evol. Microbiol.">
        <title>The Global Catalogue of Microorganisms (GCM) 10K type strain sequencing project: providing services to taxonomists for standard genome sequencing and annotation.</title>
        <authorList>
            <consortium name="The Broad Institute Genomics Platform"/>
            <consortium name="The Broad Institute Genome Sequencing Center for Infectious Disease"/>
            <person name="Wu L."/>
            <person name="Ma J."/>
        </authorList>
    </citation>
    <scope>NUCLEOTIDE SEQUENCE [LARGE SCALE GENOMIC DNA]</scope>
    <source>
        <strain evidence="2">ZS-22-S1</strain>
    </source>
</reference>
<keyword evidence="2" id="KW-1185">Reference proteome</keyword>
<dbReference type="InterPro" id="IPR008930">
    <property type="entry name" value="Terpenoid_cyclase/PrenylTrfase"/>
</dbReference>